<organism evidence="2 3">
    <name type="scientific">Aequorivita viscosa</name>
    <dbReference type="NCBI Taxonomy" id="797419"/>
    <lineage>
        <taxon>Bacteria</taxon>
        <taxon>Pseudomonadati</taxon>
        <taxon>Bacteroidota</taxon>
        <taxon>Flavobacteriia</taxon>
        <taxon>Flavobacteriales</taxon>
        <taxon>Flavobacteriaceae</taxon>
        <taxon>Aequorivita</taxon>
    </lineage>
</organism>
<sequence>MKLEKLTIKNYRCYKNETVFKVDDLNCLIGKNDAGKSTIMEALDAFFNDNIDTGDLSTNSDGTDIEITCEFSGIPETLILDTSIETSPEEEGILNEVGNLEIVRVFKVGKTVGKSIFLNAYNYSHPELSSLLELKNGTLKAKAEEFGVDLTGVTKTKNPPIRTAFRNHFGREKVNGRIKVDGSLTTENNLKAIWGKVNAMLPIYSLFKVDKSLDDKDGDVQDPMKSAIEETLAIDAIQIKLQEIEDMVREQSTAVADSIIKKLTEIDASLAETLKSDLRKQPNWKGLFDLTLFNDEGIPLNKRGSGVRRLVLLSFFQAQAEKRKADKNAPAIIYAIEEPETSQHPNHQMLLIQSLIELSESENTQVFFTSHSANLVREIPVQSLRYVVNTEDGLEIRNAWNFDNDQEIQETIDAVIATLGILPNPKDSVRVLVYVEGNNDVLALKRYSAIYVNEGEGTINLSDESIGWVITGGSSLKHYVENSYLSGLGKPEVHIYDGDDASYIQAVAEINGKGEPTKVGFNTSRRELENYLHHEAINEAYAVNGAKCELTIIDEKDDVPTLVAEHTYTLGGGDWASLDIIKQKEKSDRKKKLLNTQAVEQMTIVRLKETGGYDEVKSWLTQIEVSSKL</sequence>
<evidence type="ECO:0000313" key="3">
    <source>
        <dbReference type="Proteomes" id="UP000184172"/>
    </source>
</evidence>
<proteinExistence type="predicted"/>
<dbReference type="EMBL" id="FQYV01000017">
    <property type="protein sequence ID" value="SHJ46986.1"/>
    <property type="molecule type" value="Genomic_DNA"/>
</dbReference>
<dbReference type="OrthoDB" id="9792800at2"/>
<name>A0A1M6JJZ8_9FLAO</name>
<dbReference type="InterPro" id="IPR027417">
    <property type="entry name" value="P-loop_NTPase"/>
</dbReference>
<dbReference type="Proteomes" id="UP000184172">
    <property type="component" value="Unassembled WGS sequence"/>
</dbReference>
<dbReference type="PANTHER" id="PTHR43581:SF4">
    <property type="entry name" value="ATP_GTP PHOSPHATASE"/>
    <property type="match status" value="1"/>
</dbReference>
<keyword evidence="2" id="KW-0540">Nuclease</keyword>
<dbReference type="Gene3D" id="3.40.50.300">
    <property type="entry name" value="P-loop containing nucleotide triphosphate hydrolases"/>
    <property type="match status" value="1"/>
</dbReference>
<dbReference type="SUPFAM" id="SSF52540">
    <property type="entry name" value="P-loop containing nucleoside triphosphate hydrolases"/>
    <property type="match status" value="1"/>
</dbReference>
<keyword evidence="2" id="KW-0378">Hydrolase</keyword>
<dbReference type="RefSeq" id="WP_073219293.1">
    <property type="nucleotide sequence ID" value="NZ_FNNS01000017.1"/>
</dbReference>
<dbReference type="InterPro" id="IPR041685">
    <property type="entry name" value="AAA_GajA/Old/RecF-like"/>
</dbReference>
<feature type="domain" description="Endonuclease GajA/Old nuclease/RecF-like AAA" evidence="1">
    <location>
        <begin position="1"/>
        <end position="376"/>
    </location>
</feature>
<evidence type="ECO:0000313" key="2">
    <source>
        <dbReference type="EMBL" id="SHJ46986.1"/>
    </source>
</evidence>
<dbReference type="AlphaFoldDB" id="A0A1M6JJZ8"/>
<evidence type="ECO:0000259" key="1">
    <source>
        <dbReference type="Pfam" id="PF13175"/>
    </source>
</evidence>
<reference evidence="3" key="1">
    <citation type="submission" date="2016-11" db="EMBL/GenBank/DDBJ databases">
        <authorList>
            <person name="Varghese N."/>
            <person name="Submissions S."/>
        </authorList>
    </citation>
    <scope>NUCLEOTIDE SEQUENCE [LARGE SCALE GENOMIC DNA]</scope>
    <source>
        <strain evidence="3">DSM 26349</strain>
    </source>
</reference>
<dbReference type="Pfam" id="PF13175">
    <property type="entry name" value="AAA_15"/>
    <property type="match status" value="1"/>
</dbReference>
<dbReference type="PANTHER" id="PTHR43581">
    <property type="entry name" value="ATP/GTP PHOSPHATASE"/>
    <property type="match status" value="1"/>
</dbReference>
<dbReference type="GO" id="GO:0004519">
    <property type="term" value="F:endonuclease activity"/>
    <property type="evidence" value="ECO:0007669"/>
    <property type="project" value="UniProtKB-KW"/>
</dbReference>
<gene>
    <name evidence="2" type="ORF">SAMN04487908_11775</name>
</gene>
<protein>
    <submittedName>
        <fullName evidence="2">Predicted ATP-dependent endonuclease of the OLD family, contains P-loop ATPase and TOPRIM domains</fullName>
    </submittedName>
</protein>
<dbReference type="STRING" id="797419.SAMN05216556_11775"/>
<accession>A0A1M6JJZ8</accession>
<keyword evidence="3" id="KW-1185">Reference proteome</keyword>
<keyword evidence="2" id="KW-0255">Endonuclease</keyword>
<dbReference type="InterPro" id="IPR051396">
    <property type="entry name" value="Bact_Antivir_Def_Nuclease"/>
</dbReference>